<reference evidence="2 3" key="1">
    <citation type="submission" date="2017-10" db="EMBL/GenBank/DDBJ databases">
        <title>Paenichitinophaga pekingensis gen. nov., sp. nov., isolated from activated sludge.</title>
        <authorList>
            <person name="Jin D."/>
            <person name="Kong X."/>
            <person name="Deng Y."/>
            <person name="Bai Z."/>
        </authorList>
    </citation>
    <scope>NUCLEOTIDE SEQUENCE [LARGE SCALE GENOMIC DNA]</scope>
    <source>
        <strain evidence="2 3">13</strain>
    </source>
</reference>
<keyword evidence="1" id="KW-1133">Transmembrane helix</keyword>
<keyword evidence="1" id="KW-0472">Membrane</keyword>
<protein>
    <submittedName>
        <fullName evidence="2">Uncharacterized protein</fullName>
    </submittedName>
</protein>
<organism evidence="2 3">
    <name type="scientific">Chitinophaga caeni</name>
    <dbReference type="NCBI Taxonomy" id="2029983"/>
    <lineage>
        <taxon>Bacteria</taxon>
        <taxon>Pseudomonadati</taxon>
        <taxon>Bacteroidota</taxon>
        <taxon>Chitinophagia</taxon>
        <taxon>Chitinophagales</taxon>
        <taxon>Chitinophagaceae</taxon>
        <taxon>Chitinophaga</taxon>
    </lineage>
</organism>
<sequence length="451" mass="52355">MAKQIKAVKCPQCGSIKKEQLKEDHFRCKNCGAEYFLDNDDININIQHRNPANQLQPAQRNRMVVIALAAAFLFMLLPLLIGIFSGNNNSGTSISPVKEETKQNIQEFFVLEGNDGKPVIAFKIKRMYYNRKVRKPDDYILRFYNPIQDKVLKDIPMKDWNQNTRLYHHRIFSDGNCYLIPSDEPAIYKMDGKRQAYAKVNGDFFNSIPAFGSGIASLEFRSASYGDGLEIMTNDGTNYYYYPLAQKIYKGRDELDEAAKKYENDLTMPTKVYYTFTDKSFDYKKEKIQLIKFWYRERPGELKSIPTSPSWRKKMYMPKKAGIYKGNFKYTKVLFSSRRITDFKDLTPGRLYFEPEIVYQNNDELFITGLPNANPNGNKFLQKIDTQSGKVIWTYKPAGTDCDFVFDFFKFTSGIAFNIRGKENGASYDKLVLLHNDGKVMKEIDLRKLFN</sequence>
<keyword evidence="3" id="KW-1185">Reference proteome</keyword>
<name>A0A291QY32_9BACT</name>
<dbReference type="EMBL" id="CP023777">
    <property type="protein sequence ID" value="ATL48773.1"/>
    <property type="molecule type" value="Genomic_DNA"/>
</dbReference>
<dbReference type="KEGG" id="cbae:COR50_17275"/>
<evidence type="ECO:0000313" key="3">
    <source>
        <dbReference type="Proteomes" id="UP000220133"/>
    </source>
</evidence>
<gene>
    <name evidence="2" type="ORF">COR50_17275</name>
</gene>
<dbReference type="OrthoDB" id="7063564at2"/>
<evidence type="ECO:0000313" key="2">
    <source>
        <dbReference type="EMBL" id="ATL48773.1"/>
    </source>
</evidence>
<dbReference type="RefSeq" id="WP_098195146.1">
    <property type="nucleotide sequence ID" value="NZ_CP023777.1"/>
</dbReference>
<proteinExistence type="predicted"/>
<dbReference type="Proteomes" id="UP000220133">
    <property type="component" value="Chromosome"/>
</dbReference>
<dbReference type="AlphaFoldDB" id="A0A291QY32"/>
<keyword evidence="1" id="KW-0812">Transmembrane</keyword>
<feature type="transmembrane region" description="Helical" evidence="1">
    <location>
        <begin position="63"/>
        <end position="84"/>
    </location>
</feature>
<evidence type="ECO:0000256" key="1">
    <source>
        <dbReference type="SAM" id="Phobius"/>
    </source>
</evidence>
<accession>A0A291QY32</accession>